<keyword evidence="2" id="KW-0812">Transmembrane</keyword>
<evidence type="ECO:0000256" key="3">
    <source>
        <dbReference type="SAM" id="SignalP"/>
    </source>
</evidence>
<dbReference type="EMBL" id="FRCT01000011">
    <property type="protein sequence ID" value="SHM72963.1"/>
    <property type="molecule type" value="Genomic_DNA"/>
</dbReference>
<evidence type="ECO:0000313" key="4">
    <source>
        <dbReference type="EMBL" id="SHM72963.1"/>
    </source>
</evidence>
<dbReference type="RefSeq" id="WP_072951660.1">
    <property type="nucleotide sequence ID" value="NZ_FRCT01000011.1"/>
</dbReference>
<evidence type="ECO:0000313" key="5">
    <source>
        <dbReference type="Proteomes" id="UP000184394"/>
    </source>
</evidence>
<name>A0A1M7L5G1_RUMFL</name>
<dbReference type="OrthoDB" id="3193440at2"/>
<reference evidence="4 5" key="1">
    <citation type="submission" date="2016-11" db="EMBL/GenBank/DDBJ databases">
        <authorList>
            <person name="Jaros S."/>
            <person name="Januszkiewicz K."/>
            <person name="Wedrychowicz H."/>
        </authorList>
    </citation>
    <scope>NUCLEOTIDE SEQUENCE [LARGE SCALE GENOMIC DNA]</scope>
    <source>
        <strain evidence="4 5">Y1</strain>
    </source>
</reference>
<feature type="region of interest" description="Disordered" evidence="1">
    <location>
        <begin position="41"/>
        <end position="88"/>
    </location>
</feature>
<feature type="transmembrane region" description="Helical" evidence="2">
    <location>
        <begin position="1867"/>
        <end position="1886"/>
    </location>
</feature>
<sequence length="1894" mass="210653">MNNGIFDFKKKIAFTAALVIVAHSFGTLPASAASATLGALNTDTVGVPDDGTEVTDGGGDAENTESGTADETTTATTTTTTTSATTTTTTSVETTVTTSTTTQQSKVTYNVVVNGGISEENFILLVSTAFKGKKPSYDYNGKNGGTITVNSDDVPSDAKLSLGSTEYRRKSASGTSLVYDAYYKAELPSDAVTVIASGIPADGFCKNGSDITVKSVDEYTLVESDEEKTIKVESPLNFTYESIGNDEYRLNFVGGSYIISPRLFKLKMSDNYKLYRGDNEIPDRILRWKDIGQLRIKAEERQALSVSDGSKSHDFKVVEDFVKLSEFLNVSQFRYSNNAEFVVTGVNWKVSVKSIFEGEEDKNTTRYFHVEKDSDNKYFFRVPYLELGNFYLNGYKYGKLKDADLSKMFSDMSDDKDPVGYCRIPYIPNMDDIELHYVKFKRFGSYTFAPSQDITLRSGNCFSLDSSDPHKSLMTFPADFDSSLLSYECFGGSDASGLKTLKAVIQPGDREFNINTTVMKNPVFILVKNVIKDSDDLTSGLEDSICFYNDKNSPTVSDTEERDENKWYGKEGAEYILDIHDRENCPIPENDTIYYEEKEIRDVYEKLINAPTVDKQEIASVIVGDYRFDRPERGWGDTSAIKCYIENSAVRNTEKALIELLRETELSEISAKYADQGDSYNYYKKIINKGVCSELETYYASKLKELEKDEDKAGEAAEISIAAAKLESCVTAYEKAKKDAKNTHKTVPSLTFDTETQNFKVTLKPADGYKDTIIRDTVNVYAVDNSGNSGMGTEKMYTINVRMDCAPPVFSGEPFMIRGAEKIEGADGSINYVVKNGTFISASMSDISDGTEGSGVGSAEWYIGDNDDFKKQMWRDNNSEGFWTIINDDDIKGKNIKSYFSVRATDNVGNSSVFRSDKTDKKVNVIFDSARPLSSIVDASDASKVHRQEVREGDEIVVKKWYSSYEDIRLSIFAADVNPDKCSGIRQLNIEINGHECPAFIAGDNIDPELLKAGKYYIAFEKGTEEDCFDAYLRCTADSEYNVRIYSNLHRLGREEDGSYNNRSESGSIQVKFSAKDNAWLDSPVTEERVYVDLDAPVIAGADMNGGNILRGDADFRFEAFSDGQTSIRVRVGDSVPSSGISEVKADLFDKDGNIIVSNVKAQGAGDEWELKIPVNFKGFARITAVDNVGKSSDFADTLGIITENSGKHSTEKHVFIDLPQTGFTDRNGLPLYNSQVNAKLTVRDTFSGIADVFTSVSGENETRLGINRDGIKEDTDADSWNINEDKSENNLVTEVTRDLVILQNSNGNRIAVRMNDNAGNPDQDYVYEDFSIDTVKPVIKVEFTDGNGSADSEYKNIFKSGRKAVITVTERNFDPSLAEVMINGERTMPTWSHTGGTEGTDTAQYSAEVNIDKDGTYKITVNCKDMGDLRADTYNSEEFIIDRTAPTLSVGFDKDISNQHYYNAPVTATFRISETNFDPKRITISGTLDNKSGDFPKASDWVKSGNDYVSTVKFDKNGDYEITVSGRDKAGNQLDTYSETFCIDTKKPTIGFSDISRSNNGKEIRPSIRFDDANIKKETIKVELEGANRGKVVDVRGSLTEKNGGYEYVFDNIPNKPEYDDIYTIKATAEDNASNKIEKKFRFSVNRFGSTFTLSNDTAALNGGYLPRPKDVIITEYNADKHAKAHSVFITKDSEMIELKEGLDYLVETRGGIDEWSRYTYTIFSRNFDNDARYTVSIHSCDEAGNINISDSDKKNAEVSFCVDKTKPLCIPLNIADNRTYRGESYTARLSVSDNIVLKNIRVYVDGLPVTTRLNDDECTFNISNSSSAREVCVVLTDMAGNEEEYYYKNILVTTNIFRLLFRKTWFKITAGVAALLACAAAVVIRKRKKRLL</sequence>
<feature type="compositionally biased region" description="Low complexity" evidence="1">
    <location>
        <begin position="64"/>
        <end position="88"/>
    </location>
</feature>
<keyword evidence="3" id="KW-0732">Signal</keyword>
<organism evidence="4 5">
    <name type="scientific">Ruminococcus flavefaciens</name>
    <dbReference type="NCBI Taxonomy" id="1265"/>
    <lineage>
        <taxon>Bacteria</taxon>
        <taxon>Bacillati</taxon>
        <taxon>Bacillota</taxon>
        <taxon>Clostridia</taxon>
        <taxon>Eubacteriales</taxon>
        <taxon>Oscillospiraceae</taxon>
        <taxon>Ruminococcus</taxon>
    </lineage>
</organism>
<feature type="signal peptide" evidence="3">
    <location>
        <begin position="1"/>
        <end position="32"/>
    </location>
</feature>
<dbReference type="Proteomes" id="UP000184394">
    <property type="component" value="Unassembled WGS sequence"/>
</dbReference>
<keyword evidence="2" id="KW-0472">Membrane</keyword>
<feature type="chain" id="PRO_5012319689" description="Ig-like domain (Group 3)" evidence="3">
    <location>
        <begin position="33"/>
        <end position="1894"/>
    </location>
</feature>
<keyword evidence="2" id="KW-1133">Transmembrane helix</keyword>
<evidence type="ECO:0008006" key="6">
    <source>
        <dbReference type="Google" id="ProtNLM"/>
    </source>
</evidence>
<evidence type="ECO:0000256" key="2">
    <source>
        <dbReference type="SAM" id="Phobius"/>
    </source>
</evidence>
<accession>A0A1M7L5G1</accession>
<proteinExistence type="predicted"/>
<gene>
    <name evidence="4" type="ORF">SAMN04487860_11174</name>
</gene>
<protein>
    <recommendedName>
        <fullName evidence="6">Ig-like domain (Group 3)</fullName>
    </recommendedName>
</protein>
<evidence type="ECO:0000256" key="1">
    <source>
        <dbReference type="SAM" id="MobiDB-lite"/>
    </source>
</evidence>